<evidence type="ECO:0000313" key="3">
    <source>
        <dbReference type="Proteomes" id="UP000031338"/>
    </source>
</evidence>
<organism evidence="2 3">
    <name type="scientific">Novosphingobium subterraneum</name>
    <dbReference type="NCBI Taxonomy" id="48936"/>
    <lineage>
        <taxon>Bacteria</taxon>
        <taxon>Pseudomonadati</taxon>
        <taxon>Pseudomonadota</taxon>
        <taxon>Alphaproteobacteria</taxon>
        <taxon>Sphingomonadales</taxon>
        <taxon>Sphingomonadaceae</taxon>
        <taxon>Novosphingobium</taxon>
    </lineage>
</organism>
<dbReference type="AlphaFoldDB" id="A0A0B8ZE82"/>
<comment type="caution">
    <text evidence="2">The sequence shown here is derived from an EMBL/GenBank/DDBJ whole genome shotgun (WGS) entry which is preliminary data.</text>
</comment>
<keyword evidence="1" id="KW-1133">Transmembrane helix</keyword>
<dbReference type="Pfam" id="PF13795">
    <property type="entry name" value="HupE_UreJ_2"/>
    <property type="match status" value="1"/>
</dbReference>
<dbReference type="STRING" id="48936.NJ75_03097"/>
<keyword evidence="1" id="KW-0472">Membrane</keyword>
<dbReference type="EMBL" id="JRVC01000015">
    <property type="protein sequence ID" value="KHS44519.1"/>
    <property type="molecule type" value="Genomic_DNA"/>
</dbReference>
<gene>
    <name evidence="2" type="ORF">NJ75_03097</name>
</gene>
<feature type="transmembrane region" description="Helical" evidence="1">
    <location>
        <begin position="216"/>
        <end position="238"/>
    </location>
</feature>
<feature type="transmembrane region" description="Helical" evidence="1">
    <location>
        <begin position="183"/>
        <end position="204"/>
    </location>
</feature>
<accession>A0A0B8ZE82</accession>
<feature type="transmembrane region" description="Helical" evidence="1">
    <location>
        <begin position="90"/>
        <end position="109"/>
    </location>
</feature>
<evidence type="ECO:0008006" key="4">
    <source>
        <dbReference type="Google" id="ProtNLM"/>
    </source>
</evidence>
<sequence length="246" mass="26248">MVRPTALSLPQGLLRWAGWAIALIIILALKSAAHAHGVGEDDRAFIEGASGMAIGPYMYLGAKHMVTGYDHLLFLVGVIFFLYRLKDVGTYVTLFAIGHSSTLLLGVLFDIRANPYIVDAIIGLSVVYKALDNLDGFRTLFGRAPNPKAAVLIFGFFHGFGLATKLQDLTLSADGLVPNLISFNVGVELGQFTALGAILIAMNLWRSTGSFRRSAIAANAALMCAGFVLVGFQLTGFFTQGSTGAM</sequence>
<keyword evidence="1" id="KW-0812">Transmembrane</keyword>
<proteinExistence type="predicted"/>
<feature type="transmembrane region" description="Helical" evidence="1">
    <location>
        <begin position="66"/>
        <end position="83"/>
    </location>
</feature>
<feature type="transmembrane region" description="Helical" evidence="1">
    <location>
        <begin position="12"/>
        <end position="32"/>
    </location>
</feature>
<dbReference type="PATRIC" id="fig|48936.3.peg.3112"/>
<dbReference type="Proteomes" id="UP000031338">
    <property type="component" value="Unassembled WGS sequence"/>
</dbReference>
<evidence type="ECO:0000313" key="2">
    <source>
        <dbReference type="EMBL" id="KHS44519.1"/>
    </source>
</evidence>
<name>A0A0B8ZE82_9SPHN</name>
<protein>
    <recommendedName>
        <fullName evidence="4">HupE / UreJ protein</fullName>
    </recommendedName>
</protein>
<evidence type="ECO:0000256" key="1">
    <source>
        <dbReference type="SAM" id="Phobius"/>
    </source>
</evidence>
<reference evidence="2 3" key="1">
    <citation type="submission" date="2014-10" db="EMBL/GenBank/DDBJ databases">
        <title>Draft genome sequence of Novosphingobium subterraneum DSM 12447.</title>
        <authorList>
            <person name="Gan H.M."/>
            <person name="Gan H.Y."/>
            <person name="Savka M.A."/>
        </authorList>
    </citation>
    <scope>NUCLEOTIDE SEQUENCE [LARGE SCALE GENOMIC DNA]</scope>
    <source>
        <strain evidence="2 3">DSM 12447</strain>
    </source>
</reference>
<dbReference type="RefSeq" id="WP_052242553.1">
    <property type="nucleotide sequence ID" value="NZ_JRVC01000015.1"/>
</dbReference>
<keyword evidence="3" id="KW-1185">Reference proteome</keyword>
<dbReference type="InterPro" id="IPR032809">
    <property type="entry name" value="Put_HupE_UreJ"/>
</dbReference>